<gene>
    <name evidence="2" type="ORF">EK21DRAFT_57109</name>
</gene>
<keyword evidence="3" id="KW-1185">Reference proteome</keyword>
<dbReference type="AlphaFoldDB" id="A0A9P4LSW4"/>
<reference evidence="2" key="1">
    <citation type="journal article" date="2020" name="Stud. Mycol.">
        <title>101 Dothideomycetes genomes: a test case for predicting lifestyles and emergence of pathogens.</title>
        <authorList>
            <person name="Haridas S."/>
            <person name="Albert R."/>
            <person name="Binder M."/>
            <person name="Bloem J."/>
            <person name="Labutti K."/>
            <person name="Salamov A."/>
            <person name="Andreopoulos B."/>
            <person name="Baker S."/>
            <person name="Barry K."/>
            <person name="Bills G."/>
            <person name="Bluhm B."/>
            <person name="Cannon C."/>
            <person name="Castanera R."/>
            <person name="Culley D."/>
            <person name="Daum C."/>
            <person name="Ezra D."/>
            <person name="Gonzalez J."/>
            <person name="Henrissat B."/>
            <person name="Kuo A."/>
            <person name="Liang C."/>
            <person name="Lipzen A."/>
            <person name="Lutzoni F."/>
            <person name="Magnuson J."/>
            <person name="Mondo S."/>
            <person name="Nolan M."/>
            <person name="Ohm R."/>
            <person name="Pangilinan J."/>
            <person name="Park H.-J."/>
            <person name="Ramirez L."/>
            <person name="Alfaro M."/>
            <person name="Sun H."/>
            <person name="Tritt A."/>
            <person name="Yoshinaga Y."/>
            <person name="Zwiers L.-H."/>
            <person name="Turgeon B."/>
            <person name="Goodwin S."/>
            <person name="Spatafora J."/>
            <person name="Crous P."/>
            <person name="Grigoriev I."/>
        </authorList>
    </citation>
    <scope>NUCLEOTIDE SEQUENCE</scope>
    <source>
        <strain evidence="2">CBS 110217</strain>
    </source>
</reference>
<accession>A0A9P4LSW4</accession>
<dbReference type="OrthoDB" id="3877279at2759"/>
<sequence length="262" mass="29103">MDYSPALSTTSDMTDEELDRYLATYVPLSNLPTPPPAREHVSAVPSSASTSTPSSQTQPSFPQKVQAYAVHLANLVPSNVSTHRPHTHVMCSFLDRANLPDEVVAFAACVLDNLSTRFGGLWRDILAPAEFERDLKNFLKTDSTRHAHLSPDIIVLAALALAHGFLTDRLRSSRHWSVKESGGMFTVREIEATKRAVLVDMDYGLSRISNDMVQRMSRDMQRSKTIAKEAEVVKDERRRTLSLNLSGTAIWNHGLHTPEPSP</sequence>
<feature type="compositionally biased region" description="Low complexity" evidence="1">
    <location>
        <begin position="42"/>
        <end position="60"/>
    </location>
</feature>
<evidence type="ECO:0000313" key="3">
    <source>
        <dbReference type="Proteomes" id="UP000799777"/>
    </source>
</evidence>
<dbReference type="Proteomes" id="UP000799777">
    <property type="component" value="Unassembled WGS sequence"/>
</dbReference>
<evidence type="ECO:0008006" key="4">
    <source>
        <dbReference type="Google" id="ProtNLM"/>
    </source>
</evidence>
<comment type="caution">
    <text evidence="2">The sequence shown here is derived from an EMBL/GenBank/DDBJ whole genome shotgun (WGS) entry which is preliminary data.</text>
</comment>
<evidence type="ECO:0000313" key="2">
    <source>
        <dbReference type="EMBL" id="KAF2034169.1"/>
    </source>
</evidence>
<evidence type="ECO:0000256" key="1">
    <source>
        <dbReference type="SAM" id="MobiDB-lite"/>
    </source>
</evidence>
<name>A0A9P4LSW4_9PLEO</name>
<feature type="region of interest" description="Disordered" evidence="1">
    <location>
        <begin position="29"/>
        <end position="60"/>
    </location>
</feature>
<proteinExistence type="predicted"/>
<organism evidence="2 3">
    <name type="scientific">Setomelanomma holmii</name>
    <dbReference type="NCBI Taxonomy" id="210430"/>
    <lineage>
        <taxon>Eukaryota</taxon>
        <taxon>Fungi</taxon>
        <taxon>Dikarya</taxon>
        <taxon>Ascomycota</taxon>
        <taxon>Pezizomycotina</taxon>
        <taxon>Dothideomycetes</taxon>
        <taxon>Pleosporomycetidae</taxon>
        <taxon>Pleosporales</taxon>
        <taxon>Pleosporineae</taxon>
        <taxon>Phaeosphaeriaceae</taxon>
        <taxon>Setomelanomma</taxon>
    </lineage>
</organism>
<protein>
    <recommendedName>
        <fullName evidence="4">Cyclin N-terminal domain-containing protein</fullName>
    </recommendedName>
</protein>
<dbReference type="EMBL" id="ML978162">
    <property type="protein sequence ID" value="KAF2034169.1"/>
    <property type="molecule type" value="Genomic_DNA"/>
</dbReference>